<evidence type="ECO:0000256" key="1">
    <source>
        <dbReference type="ARBA" id="ARBA00009437"/>
    </source>
</evidence>
<sequence>MFELKQLHYFLVLADELHFGRAAKRLHITQSPLSRQIQMLEHTLQFPLFKRNNRSVQLTPAGHAFRAEARQLLSLAENAVSVARRHSQGQAGRLRMGFTAGSSYRHLPRLLAYSSRELKELEIVLEEMVTVQQVEALQANQIDLGLGRQQPNQPDLDGLCIAREQLLLAVPAEHPLACKTTVALDDLRSEPIITFSPKDGFYFYALIDSIFRRHNLQPIYVQHVSQIHSMLALVSAGLGVALVPETAEALHFDGVALRHIKMPPVHADLYLVWKKSNTNPAVKTFVQLIRKRARLAPTRN</sequence>
<dbReference type="KEGG" id="talb:FTW19_10005"/>
<keyword evidence="4" id="KW-0804">Transcription</keyword>
<dbReference type="InterPro" id="IPR036390">
    <property type="entry name" value="WH_DNA-bd_sf"/>
</dbReference>
<dbReference type="Pfam" id="PF03466">
    <property type="entry name" value="LysR_substrate"/>
    <property type="match status" value="1"/>
</dbReference>
<dbReference type="Pfam" id="PF00126">
    <property type="entry name" value="HTH_1"/>
    <property type="match status" value="1"/>
</dbReference>
<dbReference type="FunFam" id="1.10.10.10:FF:000001">
    <property type="entry name" value="LysR family transcriptional regulator"/>
    <property type="match status" value="1"/>
</dbReference>
<keyword evidence="7" id="KW-1185">Reference proteome</keyword>
<evidence type="ECO:0000313" key="7">
    <source>
        <dbReference type="Proteomes" id="UP000321820"/>
    </source>
</evidence>
<dbReference type="SUPFAM" id="SSF46785">
    <property type="entry name" value="Winged helix' DNA-binding domain"/>
    <property type="match status" value="1"/>
</dbReference>
<dbReference type="Proteomes" id="UP000321820">
    <property type="component" value="Chromosome"/>
</dbReference>
<dbReference type="Gene3D" id="1.10.10.10">
    <property type="entry name" value="Winged helix-like DNA-binding domain superfamily/Winged helix DNA-binding domain"/>
    <property type="match status" value="1"/>
</dbReference>
<keyword evidence="2" id="KW-0805">Transcription regulation</keyword>
<accession>A0A5B9E951</accession>
<dbReference type="GO" id="GO:0032993">
    <property type="term" value="C:protein-DNA complex"/>
    <property type="evidence" value="ECO:0007669"/>
    <property type="project" value="TreeGrafter"/>
</dbReference>
<evidence type="ECO:0000313" key="6">
    <source>
        <dbReference type="EMBL" id="QEE28299.1"/>
    </source>
</evidence>
<dbReference type="InterPro" id="IPR000847">
    <property type="entry name" value="LysR_HTH_N"/>
</dbReference>
<dbReference type="AlphaFoldDB" id="A0A5B9E951"/>
<dbReference type="RefSeq" id="WP_147647489.1">
    <property type="nucleotide sequence ID" value="NZ_CP042806.1"/>
</dbReference>
<keyword evidence="3" id="KW-0238">DNA-binding</keyword>
<proteinExistence type="inferred from homology"/>
<dbReference type="OrthoDB" id="9803735at2"/>
<comment type="similarity">
    <text evidence="1">Belongs to the LysR transcriptional regulatory family.</text>
</comment>
<name>A0A5B9E951_9BACT</name>
<dbReference type="InterPro" id="IPR036388">
    <property type="entry name" value="WH-like_DNA-bd_sf"/>
</dbReference>
<evidence type="ECO:0000256" key="2">
    <source>
        <dbReference type="ARBA" id="ARBA00023015"/>
    </source>
</evidence>
<dbReference type="GO" id="GO:0003677">
    <property type="term" value="F:DNA binding"/>
    <property type="evidence" value="ECO:0007669"/>
    <property type="project" value="UniProtKB-KW"/>
</dbReference>
<dbReference type="SUPFAM" id="SSF53850">
    <property type="entry name" value="Periplasmic binding protein-like II"/>
    <property type="match status" value="1"/>
</dbReference>
<dbReference type="PANTHER" id="PTHR30346:SF0">
    <property type="entry name" value="HCA OPERON TRANSCRIPTIONAL ACTIVATOR HCAR"/>
    <property type="match status" value="1"/>
</dbReference>
<reference evidence="6 7" key="1">
    <citation type="submission" date="2019-08" db="EMBL/GenBank/DDBJ databases">
        <title>Complete genome sequence of Terriglobus albidus strain ORNL.</title>
        <authorList>
            <person name="Podar M."/>
        </authorList>
    </citation>
    <scope>NUCLEOTIDE SEQUENCE [LARGE SCALE GENOMIC DNA]</scope>
    <source>
        <strain evidence="6 7">ORNL</strain>
    </source>
</reference>
<organism evidence="6 7">
    <name type="scientific">Terriglobus albidus</name>
    <dbReference type="NCBI Taxonomy" id="1592106"/>
    <lineage>
        <taxon>Bacteria</taxon>
        <taxon>Pseudomonadati</taxon>
        <taxon>Acidobacteriota</taxon>
        <taxon>Terriglobia</taxon>
        <taxon>Terriglobales</taxon>
        <taxon>Acidobacteriaceae</taxon>
        <taxon>Terriglobus</taxon>
    </lineage>
</organism>
<evidence type="ECO:0000256" key="4">
    <source>
        <dbReference type="ARBA" id="ARBA00023163"/>
    </source>
</evidence>
<evidence type="ECO:0000256" key="3">
    <source>
        <dbReference type="ARBA" id="ARBA00023125"/>
    </source>
</evidence>
<feature type="domain" description="HTH lysR-type" evidence="5">
    <location>
        <begin position="2"/>
        <end position="59"/>
    </location>
</feature>
<dbReference type="InterPro" id="IPR005119">
    <property type="entry name" value="LysR_subst-bd"/>
</dbReference>
<dbReference type="PRINTS" id="PR00039">
    <property type="entry name" value="HTHLYSR"/>
</dbReference>
<dbReference type="PANTHER" id="PTHR30346">
    <property type="entry name" value="TRANSCRIPTIONAL DUAL REGULATOR HCAR-RELATED"/>
    <property type="match status" value="1"/>
</dbReference>
<dbReference type="Gene3D" id="3.40.190.10">
    <property type="entry name" value="Periplasmic binding protein-like II"/>
    <property type="match status" value="2"/>
</dbReference>
<gene>
    <name evidence="6" type="ORF">FTW19_10005</name>
</gene>
<protein>
    <submittedName>
        <fullName evidence="6">LysR family transcriptional regulator</fullName>
    </submittedName>
</protein>
<evidence type="ECO:0000259" key="5">
    <source>
        <dbReference type="PROSITE" id="PS50931"/>
    </source>
</evidence>
<dbReference type="PROSITE" id="PS50931">
    <property type="entry name" value="HTH_LYSR"/>
    <property type="match status" value="1"/>
</dbReference>
<dbReference type="GO" id="GO:0003700">
    <property type="term" value="F:DNA-binding transcription factor activity"/>
    <property type="evidence" value="ECO:0007669"/>
    <property type="project" value="InterPro"/>
</dbReference>
<dbReference type="EMBL" id="CP042806">
    <property type="protein sequence ID" value="QEE28299.1"/>
    <property type="molecule type" value="Genomic_DNA"/>
</dbReference>